<feature type="domain" description="Histidine kinase" evidence="11">
    <location>
        <begin position="253"/>
        <end position="457"/>
    </location>
</feature>
<dbReference type="GO" id="GO:0016020">
    <property type="term" value="C:membrane"/>
    <property type="evidence" value="ECO:0007669"/>
    <property type="project" value="UniProtKB-SubCell"/>
</dbReference>
<keyword evidence="5" id="KW-0808">Transferase</keyword>
<dbReference type="PANTHER" id="PTHR43065:SF10">
    <property type="entry name" value="PEROXIDE STRESS-ACTIVATED HISTIDINE KINASE MAK3"/>
    <property type="match status" value="1"/>
</dbReference>
<keyword evidence="8" id="KW-0067">ATP-binding</keyword>
<reference evidence="13" key="1">
    <citation type="journal article" date="2020" name="mSystems">
        <title>Genome- and Community-Level Interaction Insights into Carbon Utilization and Element Cycling Functions of Hydrothermarchaeota in Hydrothermal Sediment.</title>
        <authorList>
            <person name="Zhou Z."/>
            <person name="Liu Y."/>
            <person name="Xu W."/>
            <person name="Pan J."/>
            <person name="Luo Z.H."/>
            <person name="Li M."/>
        </authorList>
    </citation>
    <scope>NUCLEOTIDE SEQUENCE [LARGE SCALE GENOMIC DNA]</scope>
    <source>
        <strain evidence="13">SpSt-794</strain>
    </source>
</reference>
<sequence length="459" mass="52370">MRRILTSIRFQLVFVLLVFILVTFFTISSNVTEFLRQNEIASEAKRLSVVAKQIRDRFEKMYTAEALLRRYDFIPASQKELNINIFLKPAFDNYFGAVSTAYPDVEAGYYIPIFKDPIKTSSLQNNLVKKIIVVESIPSQFGGGYIFTAIPYSTFEESISHTIQSINRIVFYLAITTLSITLLITSFFSLRILQIRRGLKNLEKNLDFRFPNYGGEIGDIAVSINSMAENLRRNLEEMKRAEALQTLGLFTTGIVHEVRNPLTSIKGFASILSQKLQGKDEERFVTPILTETERLQHIVDDLLKYGRPSPLSLSSFNLKPFFAHIIELVKQYDSNKKVEFILDCPDTTIVADERKFEEMFLNLLINAIQAIESSGVIKIKCSGDKMFHRFEVQDNGVGMDKETLDKIFVPFFTTKDHGTGLGLAIVHRIVEEHGGEIFVESERGRGTTFRVVIPKRELK</sequence>
<evidence type="ECO:0000256" key="6">
    <source>
        <dbReference type="ARBA" id="ARBA00022741"/>
    </source>
</evidence>
<dbReference type="EC" id="2.7.13.3" evidence="3"/>
<keyword evidence="4" id="KW-0597">Phosphoprotein</keyword>
<keyword evidence="9" id="KW-0902">Two-component regulatory system</keyword>
<evidence type="ECO:0000256" key="2">
    <source>
        <dbReference type="ARBA" id="ARBA00004370"/>
    </source>
</evidence>
<evidence type="ECO:0000256" key="7">
    <source>
        <dbReference type="ARBA" id="ARBA00022777"/>
    </source>
</evidence>
<dbReference type="SMART" id="SM00388">
    <property type="entry name" value="HisKA"/>
    <property type="match status" value="1"/>
</dbReference>
<keyword evidence="10" id="KW-0812">Transmembrane</keyword>
<evidence type="ECO:0000259" key="12">
    <source>
        <dbReference type="PROSITE" id="PS50885"/>
    </source>
</evidence>
<feature type="transmembrane region" description="Helical" evidence="10">
    <location>
        <begin position="12"/>
        <end position="31"/>
    </location>
</feature>
<dbReference type="Pfam" id="PF00512">
    <property type="entry name" value="HisKA"/>
    <property type="match status" value="1"/>
</dbReference>
<dbReference type="InterPro" id="IPR003594">
    <property type="entry name" value="HATPase_dom"/>
</dbReference>
<dbReference type="SUPFAM" id="SSF47384">
    <property type="entry name" value="Homodimeric domain of signal transducing histidine kinase"/>
    <property type="match status" value="1"/>
</dbReference>
<dbReference type="EMBL" id="DTHV01000147">
    <property type="protein sequence ID" value="HGW60743.1"/>
    <property type="molecule type" value="Genomic_DNA"/>
</dbReference>
<dbReference type="PANTHER" id="PTHR43065">
    <property type="entry name" value="SENSOR HISTIDINE KINASE"/>
    <property type="match status" value="1"/>
</dbReference>
<evidence type="ECO:0000256" key="8">
    <source>
        <dbReference type="ARBA" id="ARBA00022840"/>
    </source>
</evidence>
<comment type="subcellular location">
    <subcellularLocation>
        <location evidence="2">Membrane</location>
    </subcellularLocation>
</comment>
<dbReference type="Gene3D" id="3.30.565.10">
    <property type="entry name" value="Histidine kinase-like ATPase, C-terminal domain"/>
    <property type="match status" value="1"/>
</dbReference>
<dbReference type="Pfam" id="PF02518">
    <property type="entry name" value="HATPase_c"/>
    <property type="match status" value="1"/>
</dbReference>
<evidence type="ECO:0000256" key="10">
    <source>
        <dbReference type="SAM" id="Phobius"/>
    </source>
</evidence>
<dbReference type="PROSITE" id="PS50885">
    <property type="entry name" value="HAMP"/>
    <property type="match status" value="1"/>
</dbReference>
<accession>A0A7C4YFG8</accession>
<keyword evidence="7" id="KW-0418">Kinase</keyword>
<dbReference type="SMART" id="SM00304">
    <property type="entry name" value="HAMP"/>
    <property type="match status" value="1"/>
</dbReference>
<dbReference type="GO" id="GO:0005524">
    <property type="term" value="F:ATP binding"/>
    <property type="evidence" value="ECO:0007669"/>
    <property type="project" value="UniProtKB-KW"/>
</dbReference>
<evidence type="ECO:0000259" key="11">
    <source>
        <dbReference type="PROSITE" id="PS50109"/>
    </source>
</evidence>
<dbReference type="InterPro" id="IPR003661">
    <property type="entry name" value="HisK_dim/P_dom"/>
</dbReference>
<evidence type="ECO:0000256" key="1">
    <source>
        <dbReference type="ARBA" id="ARBA00000085"/>
    </source>
</evidence>
<organism evidence="13">
    <name type="scientific">Caldisericum exile</name>
    <dbReference type="NCBI Taxonomy" id="693075"/>
    <lineage>
        <taxon>Bacteria</taxon>
        <taxon>Pseudomonadati</taxon>
        <taxon>Caldisericota/Cryosericota group</taxon>
        <taxon>Caldisericota</taxon>
        <taxon>Caldisericia</taxon>
        <taxon>Caldisericales</taxon>
        <taxon>Caldisericaceae</taxon>
        <taxon>Caldisericum</taxon>
    </lineage>
</organism>
<gene>
    <name evidence="13" type="ORF">ENV82_04870</name>
</gene>
<dbReference type="InterPro" id="IPR005467">
    <property type="entry name" value="His_kinase_dom"/>
</dbReference>
<evidence type="ECO:0000256" key="3">
    <source>
        <dbReference type="ARBA" id="ARBA00012438"/>
    </source>
</evidence>
<dbReference type="SMART" id="SM00387">
    <property type="entry name" value="HATPase_c"/>
    <property type="match status" value="1"/>
</dbReference>
<keyword evidence="10" id="KW-1133">Transmembrane helix</keyword>
<dbReference type="CDD" id="cd06225">
    <property type="entry name" value="HAMP"/>
    <property type="match status" value="1"/>
</dbReference>
<comment type="catalytic activity">
    <reaction evidence="1">
        <text>ATP + protein L-histidine = ADP + protein N-phospho-L-histidine.</text>
        <dbReference type="EC" id="2.7.13.3"/>
    </reaction>
</comment>
<comment type="caution">
    <text evidence="13">The sequence shown here is derived from an EMBL/GenBank/DDBJ whole genome shotgun (WGS) entry which is preliminary data.</text>
</comment>
<protein>
    <recommendedName>
        <fullName evidence="3">histidine kinase</fullName>
        <ecNumber evidence="3">2.7.13.3</ecNumber>
    </recommendedName>
</protein>
<dbReference type="Gene3D" id="6.10.340.10">
    <property type="match status" value="1"/>
</dbReference>
<keyword evidence="6" id="KW-0547">Nucleotide-binding</keyword>
<proteinExistence type="predicted"/>
<dbReference type="Gene3D" id="1.10.287.130">
    <property type="match status" value="1"/>
</dbReference>
<dbReference type="GO" id="GO:0000155">
    <property type="term" value="F:phosphorelay sensor kinase activity"/>
    <property type="evidence" value="ECO:0007669"/>
    <property type="project" value="InterPro"/>
</dbReference>
<evidence type="ECO:0000256" key="9">
    <source>
        <dbReference type="ARBA" id="ARBA00023012"/>
    </source>
</evidence>
<evidence type="ECO:0000256" key="4">
    <source>
        <dbReference type="ARBA" id="ARBA00022553"/>
    </source>
</evidence>
<dbReference type="AlphaFoldDB" id="A0A7C4YFG8"/>
<dbReference type="InterPro" id="IPR004358">
    <property type="entry name" value="Sig_transdc_His_kin-like_C"/>
</dbReference>
<name>A0A7C4YFG8_9BACT</name>
<evidence type="ECO:0000313" key="13">
    <source>
        <dbReference type="EMBL" id="HGW60743.1"/>
    </source>
</evidence>
<dbReference type="InterPro" id="IPR003660">
    <property type="entry name" value="HAMP_dom"/>
</dbReference>
<dbReference type="PROSITE" id="PS50109">
    <property type="entry name" value="HIS_KIN"/>
    <property type="match status" value="1"/>
</dbReference>
<keyword evidence="10" id="KW-0472">Membrane</keyword>
<dbReference type="FunFam" id="3.30.565.10:FF:000006">
    <property type="entry name" value="Sensor histidine kinase WalK"/>
    <property type="match status" value="1"/>
</dbReference>
<dbReference type="InterPro" id="IPR036890">
    <property type="entry name" value="HATPase_C_sf"/>
</dbReference>
<dbReference type="SUPFAM" id="SSF55874">
    <property type="entry name" value="ATPase domain of HSP90 chaperone/DNA topoisomerase II/histidine kinase"/>
    <property type="match status" value="1"/>
</dbReference>
<evidence type="ECO:0000256" key="5">
    <source>
        <dbReference type="ARBA" id="ARBA00022679"/>
    </source>
</evidence>
<dbReference type="PRINTS" id="PR00344">
    <property type="entry name" value="BCTRLSENSOR"/>
</dbReference>
<feature type="domain" description="HAMP" evidence="12">
    <location>
        <begin position="186"/>
        <end position="236"/>
    </location>
</feature>
<dbReference type="CDD" id="cd00082">
    <property type="entry name" value="HisKA"/>
    <property type="match status" value="1"/>
</dbReference>
<feature type="transmembrane region" description="Helical" evidence="10">
    <location>
        <begin position="169"/>
        <end position="190"/>
    </location>
</feature>
<dbReference type="InterPro" id="IPR036097">
    <property type="entry name" value="HisK_dim/P_sf"/>
</dbReference>